<evidence type="ECO:0000259" key="2">
    <source>
        <dbReference type="PROSITE" id="PS51385"/>
    </source>
</evidence>
<organism evidence="3 4">
    <name type="scientific">Legionella pneumophila</name>
    <dbReference type="NCBI Taxonomy" id="446"/>
    <lineage>
        <taxon>Bacteria</taxon>
        <taxon>Pseudomonadati</taxon>
        <taxon>Pseudomonadota</taxon>
        <taxon>Gammaproteobacteria</taxon>
        <taxon>Legionellales</taxon>
        <taxon>Legionellaceae</taxon>
        <taxon>Legionella</taxon>
    </lineage>
</organism>
<sequence>MDYYFTKGKPQLVNMKTPIYLVTQFQQLMDLMQNQYEVSCLELMQRSGKAACDFLVYRWPKVKKISIFCGRGDNGGQGYVLAQQAKKMGMIPTVWQVGHQMSMSKPPQMHKEVWYEMNSCHQQGIVLHTYSPDIDLGDPELIVDALFGVGLYGHVRPEIALLLQRLQQFTVPILAIEVPTGINASTGEIAGNALAATATITFLCMKLGLLINDGKIYSGEIAFDDLLAPEAIYQQVKGIEESSLLDSSTCFSKKIWYRNKTQKGWQLSIN</sequence>
<comment type="catalytic activity">
    <reaction evidence="1">
        <text>(6R)-NADPHX = (6S)-NADPHX</text>
        <dbReference type="Rhea" id="RHEA:32227"/>
        <dbReference type="ChEBI" id="CHEBI:64076"/>
        <dbReference type="ChEBI" id="CHEBI:64077"/>
        <dbReference type="EC" id="5.1.99.6"/>
    </reaction>
</comment>
<dbReference type="Proteomes" id="UP000254631">
    <property type="component" value="Unassembled WGS sequence"/>
</dbReference>
<dbReference type="InterPro" id="IPR004443">
    <property type="entry name" value="YjeF_N_dom"/>
</dbReference>
<evidence type="ECO:0000256" key="1">
    <source>
        <dbReference type="HAMAP-Rule" id="MF_01966"/>
    </source>
</evidence>
<comment type="function">
    <text evidence="1">Catalyzes the epimerization of the S- and R-forms of NAD(P)HX, a damaged form of NAD(P)H that is a result of enzymatic or heat-dependent hydration. This is a prerequisite for the S-specific NAD(P)H-hydrate dehydratase to allow the repair of both epimers of NAD(P)HX.</text>
</comment>
<keyword evidence="1" id="KW-0479">Metal-binding</keyword>
<keyword evidence="3" id="KW-0418">Kinase</keyword>
<dbReference type="HAMAP" id="MF_01966">
    <property type="entry name" value="NADHX_epimerase"/>
    <property type="match status" value="1"/>
</dbReference>
<keyword evidence="1" id="KW-0630">Potassium</keyword>
<comment type="caution">
    <text evidence="1">Lacks conserved residue(s) required for the propagation of feature annotation.</text>
</comment>
<dbReference type="Pfam" id="PF03853">
    <property type="entry name" value="YjeF_N"/>
    <property type="match status" value="1"/>
</dbReference>
<dbReference type="EC" id="5.1.99.6" evidence="1"/>
<feature type="binding site" evidence="1">
    <location>
        <begin position="148"/>
        <end position="154"/>
    </location>
    <ligand>
        <name>(6S)-NADPHX</name>
        <dbReference type="ChEBI" id="CHEBI:64076"/>
    </ligand>
</feature>
<dbReference type="AlphaFoldDB" id="A0A378KBK5"/>
<feature type="binding site" evidence="1">
    <location>
        <position position="180"/>
    </location>
    <ligand>
        <name>K(+)</name>
        <dbReference type="ChEBI" id="CHEBI:29103"/>
    </ligand>
</feature>
<feature type="binding site" evidence="1">
    <location>
        <position position="144"/>
    </location>
    <ligand>
        <name>K(+)</name>
        <dbReference type="ChEBI" id="CHEBI:29103"/>
    </ligand>
</feature>
<name>A0A378KBK5_LEGPN</name>
<comment type="similarity">
    <text evidence="1">Belongs to the NnrE/AIBP family.</text>
</comment>
<reference evidence="3 4" key="1">
    <citation type="submission" date="2018-06" db="EMBL/GenBank/DDBJ databases">
        <authorList>
            <consortium name="Pathogen Informatics"/>
            <person name="Doyle S."/>
        </authorList>
    </citation>
    <scope>NUCLEOTIDE SEQUENCE [LARGE SCALE GENOMIC DNA]</scope>
    <source>
        <strain evidence="3 4">NCTC12000</strain>
    </source>
</reference>
<evidence type="ECO:0000313" key="4">
    <source>
        <dbReference type="Proteomes" id="UP000254631"/>
    </source>
</evidence>
<protein>
    <recommendedName>
        <fullName evidence="1">NAD(P)H-hydrate epimerase</fullName>
        <ecNumber evidence="1">5.1.99.6</ecNumber>
    </recommendedName>
    <alternativeName>
        <fullName evidence="1">NAD(P)HX epimerase</fullName>
    </alternativeName>
</protein>
<feature type="binding site" evidence="1">
    <location>
        <position position="177"/>
    </location>
    <ligand>
        <name>(6S)-NADPHX</name>
        <dbReference type="ChEBI" id="CHEBI:64076"/>
    </ligand>
</feature>
<dbReference type="SUPFAM" id="SSF64153">
    <property type="entry name" value="YjeF N-terminal domain-like"/>
    <property type="match status" value="1"/>
</dbReference>
<comment type="catalytic activity">
    <reaction evidence="1">
        <text>(6R)-NADHX = (6S)-NADHX</text>
        <dbReference type="Rhea" id="RHEA:32215"/>
        <dbReference type="ChEBI" id="CHEBI:64074"/>
        <dbReference type="ChEBI" id="CHEBI:64075"/>
        <dbReference type="EC" id="5.1.99.6"/>
    </reaction>
</comment>
<dbReference type="GO" id="GO:0052856">
    <property type="term" value="F:NAD(P)HX epimerase activity"/>
    <property type="evidence" value="ECO:0007669"/>
    <property type="project" value="UniProtKB-UniRule"/>
</dbReference>
<keyword evidence="1" id="KW-0547">Nucleotide-binding</keyword>
<gene>
    <name evidence="3" type="primary">nnr_2</name>
    <name evidence="1" type="synonym">nnrE</name>
    <name evidence="3" type="ORF">NCTC12000_03022</name>
</gene>
<dbReference type="EMBL" id="UGOL01000001">
    <property type="protein sequence ID" value="STX80995.1"/>
    <property type="molecule type" value="Genomic_DNA"/>
</dbReference>
<comment type="cofactor">
    <cofactor evidence="1">
        <name>K(+)</name>
        <dbReference type="ChEBI" id="CHEBI:29103"/>
    </cofactor>
    <text evidence="1">Binds 1 potassium ion per subunit.</text>
</comment>
<keyword evidence="1" id="KW-0521">NADP</keyword>
<dbReference type="GO" id="GO:0046872">
    <property type="term" value="F:metal ion binding"/>
    <property type="evidence" value="ECO:0007669"/>
    <property type="project" value="UniProtKB-KW"/>
</dbReference>
<evidence type="ECO:0000313" key="3">
    <source>
        <dbReference type="EMBL" id="STX80995.1"/>
    </source>
</evidence>
<dbReference type="PROSITE" id="PS51385">
    <property type="entry name" value="YJEF_N"/>
    <property type="match status" value="1"/>
</dbReference>
<dbReference type="InterPro" id="IPR036652">
    <property type="entry name" value="YjeF_N_dom_sf"/>
</dbReference>
<feature type="binding site" evidence="1">
    <location>
        <begin position="73"/>
        <end position="77"/>
    </location>
    <ligand>
        <name>(6S)-NADPHX</name>
        <dbReference type="ChEBI" id="CHEBI:64076"/>
    </ligand>
</feature>
<dbReference type="GO" id="GO:0016301">
    <property type="term" value="F:kinase activity"/>
    <property type="evidence" value="ECO:0007669"/>
    <property type="project" value="UniProtKB-KW"/>
</dbReference>
<accession>A0A378KBK5</accession>
<dbReference type="NCBIfam" id="TIGR00197">
    <property type="entry name" value="yjeF_nterm"/>
    <property type="match status" value="1"/>
</dbReference>
<keyword evidence="1" id="KW-0413">Isomerase</keyword>
<proteinExistence type="inferred from homology"/>
<feature type="binding site" evidence="1">
    <location>
        <position position="74"/>
    </location>
    <ligand>
        <name>K(+)</name>
        <dbReference type="ChEBI" id="CHEBI:29103"/>
    </ligand>
</feature>
<keyword evidence="1" id="KW-0520">NAD</keyword>
<dbReference type="RefSeq" id="WP_027219907.1">
    <property type="nucleotide sequence ID" value="NZ_BAZA01000016.1"/>
</dbReference>
<dbReference type="GO" id="GO:0000166">
    <property type="term" value="F:nucleotide binding"/>
    <property type="evidence" value="ECO:0007669"/>
    <property type="project" value="UniProtKB-KW"/>
</dbReference>
<feature type="domain" description="YjeF N-terminal" evidence="2">
    <location>
        <begin position="25"/>
        <end position="234"/>
    </location>
</feature>
<dbReference type="Gene3D" id="3.40.50.10260">
    <property type="entry name" value="YjeF N-terminal domain"/>
    <property type="match status" value="1"/>
</dbReference>
<keyword evidence="3" id="KW-0808">Transferase</keyword>